<feature type="domain" description="ABC transporter" evidence="3">
    <location>
        <begin position="3"/>
        <end position="224"/>
    </location>
</feature>
<proteinExistence type="predicted"/>
<accession>A0ABT0M9P6</accession>
<dbReference type="Proteomes" id="UP001203004">
    <property type="component" value="Unassembled WGS sequence"/>
</dbReference>
<dbReference type="PROSITE" id="PS50893">
    <property type="entry name" value="ABC_TRANSPORTER_2"/>
    <property type="match status" value="1"/>
</dbReference>
<dbReference type="SUPFAM" id="SSF52540">
    <property type="entry name" value="P-loop containing nucleoside triphosphate hydrolases"/>
    <property type="match status" value="1"/>
</dbReference>
<dbReference type="GO" id="GO:0005524">
    <property type="term" value="F:ATP binding"/>
    <property type="evidence" value="ECO:0007669"/>
    <property type="project" value="UniProtKB-KW"/>
</dbReference>
<evidence type="ECO:0000259" key="3">
    <source>
        <dbReference type="PROSITE" id="PS50893"/>
    </source>
</evidence>
<evidence type="ECO:0000256" key="1">
    <source>
        <dbReference type="ARBA" id="ARBA00022741"/>
    </source>
</evidence>
<organism evidence="4 5">
    <name type="scientific">Sporolactobacillus mangiferae</name>
    <dbReference type="NCBI Taxonomy" id="2940498"/>
    <lineage>
        <taxon>Bacteria</taxon>
        <taxon>Bacillati</taxon>
        <taxon>Bacillota</taxon>
        <taxon>Bacilli</taxon>
        <taxon>Bacillales</taxon>
        <taxon>Sporolactobacillaceae</taxon>
        <taxon>Sporolactobacillus</taxon>
    </lineage>
</organism>
<evidence type="ECO:0000313" key="5">
    <source>
        <dbReference type="Proteomes" id="UP001203004"/>
    </source>
</evidence>
<dbReference type="Pfam" id="PF00005">
    <property type="entry name" value="ABC_tran"/>
    <property type="match status" value="1"/>
</dbReference>
<keyword evidence="1" id="KW-0547">Nucleotide-binding</keyword>
<keyword evidence="5" id="KW-1185">Reference proteome</keyword>
<dbReference type="PANTHER" id="PTHR43158">
    <property type="entry name" value="SKFA PEPTIDE EXPORT ATP-BINDING PROTEIN SKFE"/>
    <property type="match status" value="1"/>
</dbReference>
<evidence type="ECO:0000313" key="4">
    <source>
        <dbReference type="EMBL" id="MCL1631601.1"/>
    </source>
</evidence>
<gene>
    <name evidence="4" type="ORF">M3N64_06515</name>
</gene>
<sequence length="230" mass="25809">MKIELKDINFSYAGSPLFKGLDMVVEPGKLNLLIGYNGAGKTTLFDMLTGIITPQSGKIDGLPGKEKILYQTQAPALFGVLSGRDLQNFIFGTSNGYTPIDITSLSDRLQDLYEKLMNKKISVMSVGERRWLLTLIETHLDKKLFLFDEPTSGVDPVSRRQILDRLNDIVNGSDRIVIASTHELRDYESVASNIFLLNKGCIRTFQSFSDFVEISPSKDPNEAFERYVED</sequence>
<reference evidence="4 5" key="1">
    <citation type="submission" date="2022-05" db="EMBL/GenBank/DDBJ databases">
        <title>Sporolactobacillus sp nov CPB3-1, isolated from tree bark (Mangifera indica L.).</title>
        <authorList>
            <person name="Phuengjayaem S."/>
            <person name="Tanasupawat S."/>
        </authorList>
    </citation>
    <scope>NUCLEOTIDE SEQUENCE [LARGE SCALE GENOMIC DNA]</scope>
    <source>
        <strain evidence="4 5">CPB3-1</strain>
    </source>
</reference>
<comment type="caution">
    <text evidence="4">The sequence shown here is derived from an EMBL/GenBank/DDBJ whole genome shotgun (WGS) entry which is preliminary data.</text>
</comment>
<keyword evidence="2 4" id="KW-0067">ATP-binding</keyword>
<dbReference type="EMBL" id="JAMAST010000005">
    <property type="protein sequence ID" value="MCL1631601.1"/>
    <property type="molecule type" value="Genomic_DNA"/>
</dbReference>
<dbReference type="InterPro" id="IPR003439">
    <property type="entry name" value="ABC_transporter-like_ATP-bd"/>
</dbReference>
<dbReference type="InterPro" id="IPR027417">
    <property type="entry name" value="P-loop_NTPase"/>
</dbReference>
<dbReference type="Gene3D" id="3.40.50.300">
    <property type="entry name" value="P-loop containing nucleotide triphosphate hydrolases"/>
    <property type="match status" value="1"/>
</dbReference>
<name>A0ABT0M9P6_9BACL</name>
<dbReference type="PANTHER" id="PTHR43158:SF2">
    <property type="entry name" value="SKFA PEPTIDE EXPORT ATP-BINDING PROTEIN SKFE"/>
    <property type="match status" value="1"/>
</dbReference>
<evidence type="ECO:0000256" key="2">
    <source>
        <dbReference type="ARBA" id="ARBA00022840"/>
    </source>
</evidence>
<protein>
    <submittedName>
        <fullName evidence="4">ABC transporter ATP-binding protein</fullName>
    </submittedName>
</protein>
<dbReference type="RefSeq" id="WP_249099915.1">
    <property type="nucleotide sequence ID" value="NZ_JAMAST010000005.1"/>
</dbReference>